<dbReference type="Proteomes" id="UP000306409">
    <property type="component" value="Chromosome"/>
</dbReference>
<dbReference type="AlphaFoldDB" id="A0A4U7JCJ5"/>
<proteinExistence type="predicted"/>
<keyword evidence="2" id="KW-1185">Reference proteome</keyword>
<sequence length="209" mass="23792">MLIDMDVTIAYKCFCCGMFDFANINLFRLHRHKSIVPKCKCEGTKLKIVEICKNNYAITVPCIACGEEHSLIIKREDLTSKDIMVYTCPITSIKQCFIGRDSSVRKHVDKFEKELDVIIDGLGYENYFVNTQVMIETLNKIHDIAEQGDLRCQCGCNDIGVSLLRKGIYLKCPQCSGNKYIPAASNNDLKKTIQRVRIILAGKKSKYNY</sequence>
<name>A0A4U7JCJ5_9FIRM</name>
<dbReference type="EMBL" id="CP061336">
    <property type="protein sequence ID" value="QNU66782.1"/>
    <property type="molecule type" value="Genomic_DNA"/>
</dbReference>
<evidence type="ECO:0000313" key="2">
    <source>
        <dbReference type="Proteomes" id="UP000306409"/>
    </source>
</evidence>
<reference evidence="1 2" key="1">
    <citation type="submission" date="2020-09" db="EMBL/GenBank/DDBJ databases">
        <title>Characterization and genome sequencing of Ruminiclostridium sp. nov. MA18.</title>
        <authorList>
            <person name="Rettenmaier R."/>
            <person name="Kowollik M.-L."/>
            <person name="Liebl W."/>
            <person name="Zverlov V."/>
        </authorList>
    </citation>
    <scope>NUCLEOTIDE SEQUENCE [LARGE SCALE GENOMIC DNA]</scope>
    <source>
        <strain evidence="1 2">MA18</strain>
    </source>
</reference>
<dbReference type="RefSeq" id="WP_137698896.1">
    <property type="nucleotide sequence ID" value="NZ_CP061336.1"/>
</dbReference>
<dbReference type="KEGG" id="rher:EHE19_018410"/>
<protein>
    <submittedName>
        <fullName evidence="1">Uncharacterized protein</fullName>
    </submittedName>
</protein>
<evidence type="ECO:0000313" key="1">
    <source>
        <dbReference type="EMBL" id="QNU66782.1"/>
    </source>
</evidence>
<gene>
    <name evidence="1" type="ORF">EHE19_018410</name>
</gene>
<organism evidence="1 2">
    <name type="scientific">Ruminiclostridium herbifermentans</name>
    <dbReference type="NCBI Taxonomy" id="2488810"/>
    <lineage>
        <taxon>Bacteria</taxon>
        <taxon>Bacillati</taxon>
        <taxon>Bacillota</taxon>
        <taxon>Clostridia</taxon>
        <taxon>Eubacteriales</taxon>
        <taxon>Oscillospiraceae</taxon>
        <taxon>Ruminiclostridium</taxon>
    </lineage>
</organism>
<dbReference type="OrthoDB" id="1678992at2"/>
<accession>A0A4U7JCJ5</accession>